<comment type="caution">
    <text evidence="1">The sequence shown here is derived from an EMBL/GenBank/DDBJ whole genome shotgun (WGS) entry which is preliminary data.</text>
</comment>
<accession>A0A3M7P998</accession>
<feature type="non-terminal residue" evidence="1">
    <location>
        <position position="236"/>
    </location>
</feature>
<proteinExistence type="predicted"/>
<keyword evidence="2" id="KW-1185">Reference proteome</keyword>
<gene>
    <name evidence="1" type="ORF">BpHYR1_011745</name>
</gene>
<protein>
    <submittedName>
        <fullName evidence="1">Uncharacterized protein</fullName>
    </submittedName>
</protein>
<reference evidence="1 2" key="1">
    <citation type="journal article" date="2018" name="Sci. Rep.">
        <title>Genomic signatures of local adaptation to the degree of environmental predictability in rotifers.</title>
        <authorList>
            <person name="Franch-Gras L."/>
            <person name="Hahn C."/>
            <person name="Garcia-Roger E.M."/>
            <person name="Carmona M.J."/>
            <person name="Serra M."/>
            <person name="Gomez A."/>
        </authorList>
    </citation>
    <scope>NUCLEOTIDE SEQUENCE [LARGE SCALE GENOMIC DNA]</scope>
    <source>
        <strain evidence="1">HYR1</strain>
    </source>
</reference>
<name>A0A3M7P998_BRAPC</name>
<organism evidence="1 2">
    <name type="scientific">Brachionus plicatilis</name>
    <name type="common">Marine rotifer</name>
    <name type="synonym">Brachionus muelleri</name>
    <dbReference type="NCBI Taxonomy" id="10195"/>
    <lineage>
        <taxon>Eukaryota</taxon>
        <taxon>Metazoa</taxon>
        <taxon>Spiralia</taxon>
        <taxon>Gnathifera</taxon>
        <taxon>Rotifera</taxon>
        <taxon>Eurotatoria</taxon>
        <taxon>Monogononta</taxon>
        <taxon>Pseudotrocha</taxon>
        <taxon>Ploima</taxon>
        <taxon>Brachionidae</taxon>
        <taxon>Brachionus</taxon>
    </lineage>
</organism>
<evidence type="ECO:0000313" key="1">
    <source>
        <dbReference type="EMBL" id="RMZ95350.1"/>
    </source>
</evidence>
<dbReference type="AlphaFoldDB" id="A0A3M7P998"/>
<dbReference type="EMBL" id="REGN01012462">
    <property type="protein sequence ID" value="RMZ95350.1"/>
    <property type="molecule type" value="Genomic_DNA"/>
</dbReference>
<evidence type="ECO:0000313" key="2">
    <source>
        <dbReference type="Proteomes" id="UP000276133"/>
    </source>
</evidence>
<dbReference type="Proteomes" id="UP000276133">
    <property type="component" value="Unassembled WGS sequence"/>
</dbReference>
<sequence>MNVDNNQADLDLFIDNLINKHNDILDTLLSNYLLKNSQAYTQLLDNLLGPSHTVTVDDNSDKKSATLVQCADCKHSAKFANLTDFTRHLVESHGHQPLQLSRSLHHSCLDHLTKACTHDHDELKRFLVSHNHHLTTDSIHYTISRLTLGRMNKTFTLNKSPPAVNKLAFSAESLLNNEPSAANAQNQLLTYFKSASAPQPSPLFNQFFLPFMLSSSATAAAAAPGPGSPPDNDDQL</sequence>